<evidence type="ECO:0000313" key="1">
    <source>
        <dbReference type="EMBL" id="SHN58473.1"/>
    </source>
</evidence>
<organism evidence="1 2">
    <name type="scientific">Erythrobacter sanguineus</name>
    <dbReference type="NCBI Taxonomy" id="198312"/>
    <lineage>
        <taxon>Bacteria</taxon>
        <taxon>Pseudomonadati</taxon>
        <taxon>Pseudomonadota</taxon>
        <taxon>Alphaproteobacteria</taxon>
        <taxon>Sphingomonadales</taxon>
        <taxon>Erythrobacteraceae</taxon>
        <taxon>Erythrobacter/Porphyrobacter group</taxon>
        <taxon>Erythrobacter</taxon>
    </lineage>
</organism>
<accession>A0A1M7SJ41</accession>
<dbReference type="STRING" id="198312.SAMN02745193_01831"/>
<evidence type="ECO:0000313" key="2">
    <source>
        <dbReference type="Proteomes" id="UP000184391"/>
    </source>
</evidence>
<sequence length="95" mass="10072">MADHPSTSGGETLNTGETAWNDRAALHAKDDGVGVFDGGKALGRGTFAEMIRHLAMLPEEERAGYVIEKAGDREYSADEAMALASHPDFPAQEPG</sequence>
<dbReference type="EMBL" id="FRDF01000009">
    <property type="protein sequence ID" value="SHN58473.1"/>
    <property type="molecule type" value="Genomic_DNA"/>
</dbReference>
<reference evidence="2" key="1">
    <citation type="submission" date="2016-12" db="EMBL/GenBank/DDBJ databases">
        <authorList>
            <person name="Varghese N."/>
            <person name="Submissions S."/>
        </authorList>
    </citation>
    <scope>NUCLEOTIDE SEQUENCE [LARGE SCALE GENOMIC DNA]</scope>
    <source>
        <strain evidence="2">DSM 11032</strain>
    </source>
</reference>
<gene>
    <name evidence="1" type="ORF">SAMN02745193_01831</name>
</gene>
<name>A0A1M7SJ41_9SPHN</name>
<protein>
    <submittedName>
        <fullName evidence="1">Uncharacterized protein</fullName>
    </submittedName>
</protein>
<keyword evidence="2" id="KW-1185">Reference proteome</keyword>
<dbReference type="OrthoDB" id="7391698at2"/>
<dbReference type="RefSeq" id="WP_072674382.1">
    <property type="nucleotide sequence ID" value="NZ_FRDF01000009.1"/>
</dbReference>
<dbReference type="Proteomes" id="UP000184391">
    <property type="component" value="Unassembled WGS sequence"/>
</dbReference>
<dbReference type="AlphaFoldDB" id="A0A1M7SJ41"/>
<proteinExistence type="predicted"/>